<dbReference type="AlphaFoldDB" id="A0A1H2ZDH0"/>
<gene>
    <name evidence="1" type="ORF">SAMN05216215_100812</name>
</gene>
<reference evidence="2" key="1">
    <citation type="submission" date="2016-10" db="EMBL/GenBank/DDBJ databases">
        <authorList>
            <person name="Varghese N."/>
            <person name="Submissions S."/>
        </authorList>
    </citation>
    <scope>NUCLEOTIDE SEQUENCE [LARGE SCALE GENOMIC DNA]</scope>
    <source>
        <strain evidence="2">CGMCC 4.3530</strain>
    </source>
</reference>
<evidence type="ECO:0000313" key="1">
    <source>
        <dbReference type="EMBL" id="SDX15542.1"/>
    </source>
</evidence>
<dbReference type="EMBL" id="FNOK01000008">
    <property type="protein sequence ID" value="SDX15542.1"/>
    <property type="molecule type" value="Genomic_DNA"/>
</dbReference>
<protein>
    <recommendedName>
        <fullName evidence="3">Tetratricopeptide repeat-containing protein</fullName>
    </recommendedName>
</protein>
<sequence>MDLPSVPASVTALIGSGKLPPEIAAFFTASGGLAEEAGWGHVASAVEERLAAGDVPEDVRGVLALAGAYGHLDELEDCVDPDEMDEDNDRAVELLQAAEAGGVDQDETAELWWYSDHLRASADGMREYIEEMEAYVAKHGATPRGRLEAKLGPANDLYAAGDRAAAVALFREVAETSPWGSDFSGCSDLIGVGWCRLLHDAAHADGPEAARKTWQEARTHFCAARFPQEMHAWPLIEMLLGTGVPDIIEVIIREWIEAAEEAGEGDVPVTEEQQRIFELALAEMEAAAGTA</sequence>
<dbReference type="Proteomes" id="UP000199529">
    <property type="component" value="Unassembled WGS sequence"/>
</dbReference>
<dbReference type="OrthoDB" id="4316782at2"/>
<dbReference type="RefSeq" id="WP_093264413.1">
    <property type="nucleotide sequence ID" value="NZ_FNOK01000008.1"/>
</dbReference>
<name>A0A1H2ZDH0_9PSEU</name>
<evidence type="ECO:0008006" key="3">
    <source>
        <dbReference type="Google" id="ProtNLM"/>
    </source>
</evidence>
<accession>A0A1H2ZDH0</accession>
<evidence type="ECO:0000313" key="2">
    <source>
        <dbReference type="Proteomes" id="UP000199529"/>
    </source>
</evidence>
<organism evidence="1 2">
    <name type="scientific">Saccharopolyspora shandongensis</name>
    <dbReference type="NCBI Taxonomy" id="418495"/>
    <lineage>
        <taxon>Bacteria</taxon>
        <taxon>Bacillati</taxon>
        <taxon>Actinomycetota</taxon>
        <taxon>Actinomycetes</taxon>
        <taxon>Pseudonocardiales</taxon>
        <taxon>Pseudonocardiaceae</taxon>
        <taxon>Saccharopolyspora</taxon>
    </lineage>
</organism>
<proteinExistence type="predicted"/>
<keyword evidence="2" id="KW-1185">Reference proteome</keyword>